<dbReference type="InterPro" id="IPR001258">
    <property type="entry name" value="NHL_repeat"/>
</dbReference>
<keyword evidence="6" id="KW-0862">Zinc</keyword>
<keyword evidence="12" id="KW-1185">Reference proteome</keyword>
<dbReference type="PANTHER" id="PTHR25462">
    <property type="entry name" value="BONUS, ISOFORM C-RELATED"/>
    <property type="match status" value="1"/>
</dbReference>
<dbReference type="Pfam" id="PF01436">
    <property type="entry name" value="NHL"/>
    <property type="match status" value="6"/>
</dbReference>
<dbReference type="EMBL" id="CALNXK010000007">
    <property type="protein sequence ID" value="CAH3039543.1"/>
    <property type="molecule type" value="Genomic_DNA"/>
</dbReference>
<dbReference type="PROSITE" id="PS50119">
    <property type="entry name" value="ZF_BBOX"/>
    <property type="match status" value="3"/>
</dbReference>
<evidence type="ECO:0008006" key="13">
    <source>
        <dbReference type="Google" id="ProtNLM"/>
    </source>
</evidence>
<dbReference type="Gene3D" id="2.60.40.10">
    <property type="entry name" value="Immunoglobulins"/>
    <property type="match status" value="1"/>
</dbReference>
<evidence type="ECO:0000313" key="12">
    <source>
        <dbReference type="Proteomes" id="UP001159405"/>
    </source>
</evidence>
<dbReference type="InterPro" id="IPR000315">
    <property type="entry name" value="Znf_B-box"/>
</dbReference>
<sequence>MESLLINLKEQVTCAICLDSFTDPKTITCLHTFCCDCLKKHALISQRDGKFRCPECQAEVDLPEANCFDKLSSSFHHKRLLSLLAVRQSGDGNEISCGICKKKSAEISYCFECAKFMCSDCVNAHQLFINLTEGHKVTPVKQFQPQDYEALMKRQSFCSQQYHEREIKVNIRERAEKLKEMTKLYSDAIFKLEQTELELHTNAANAKHEVSQTVEQIIAKIRKSEREIITHLENTCETRLEMLNSAKTQVQSLLKQINQAVEFAEQLVQKSSSSDIMQSKLKLQQRYNELENAPIPELPANSFVKYFPNLELEKLSVGFAATREPIIKGLNQDIQAGVESEFDVNPRIPKEQAQGVKCKFQCEVLVEPAEKVGSLRTYENEDATLVNFVPKVPGTFNITVKINGKVLSTNTVQVKQRLIQVVGELELKKETSENLRGLAVNSKGQIAVVDSERNCVFIIDTEGNCLRKVGCRGKKDGELSGPEDVFYLNDDNILVADEVNHRIQQFNVQTGNFVKSFGKKGKRGGEFHNPVSVCVDDEGRVIVADYHNTRVQVLSRDGEPLFKFGDSGPEKLSQPRSCIYHENKFIVSDRANNCLKVFDNTGKLWYKIGKEGEGDGQLKSPKGLCLQKCRKHHNLLQSLTMESLLINLKEQVTCAICLDSFTDPKTITCLHTFCCECLKKHALISQKNGKFRCPECQAEIDLPEANCFDKLSSSFHHNRLLSLLAVRQSGDGNEISCGICKKKSGEISYCFECAKFMCSDCVNLHQLLKNLTEGHKVTPVKQFQPQDYEALMKRQSFCSQQYHEREIVRFFCLKCKLCVCQICIATDHKSHEGHGVELLDKVADGEKVNILERAEKLKEKTKLYSDAIFKLEQTELELHTNAANVKHEVSQTVEQIIAKIRESESEIITHLENTRASRSELLNSTKTQVQSLLKQINQAVEFAEQLVQKSSSSDIIQSKAKLQQRYNDLENAPIPELPVSSFVKFFPNLELEKFSVGFVATSEPIIKGLNQDIQAGVESEFEVNPRIPKEQAQGRVKCKFQCEVLVEPAEKVGSLKIHENEDATLLKFVPKVPGTLNITVKINGKVLLTKTVQVKQRLVQVLGELELKKETFEQPRGLAVNSKGQVAVVDSRKHCVLIIDMEGNCIRKVGCHGNKDGQLNRPEDVTYLNDDNILVADELNHRIQQFNVQTGNFVKGFGKKGIRDGEFQSPLSVCVDDEGRVIVADCRNHRVQVLSRDGEPLFKFGDSGPEKLNHPCECIYHEKKFIVSDYDNNSIRKPRQDDEQLLGPCGLCVQKCVDHHNLLVCDRNNGHVYQFTLDGCFTGKTDHKFKGLTTITTTPDGLILASDWKANKIYILK</sequence>
<evidence type="ECO:0000313" key="11">
    <source>
        <dbReference type="EMBL" id="CAH3039543.1"/>
    </source>
</evidence>
<dbReference type="SMART" id="SM00502">
    <property type="entry name" value="BBC"/>
    <property type="match status" value="2"/>
</dbReference>
<feature type="repeat" description="NHL" evidence="8">
    <location>
        <begin position="1099"/>
        <end position="1142"/>
    </location>
</feature>
<dbReference type="InterPro" id="IPR013083">
    <property type="entry name" value="Znf_RING/FYVE/PHD"/>
</dbReference>
<gene>
    <name evidence="11" type="ORF">PLOB_00042753</name>
</gene>
<evidence type="ECO:0000259" key="9">
    <source>
        <dbReference type="PROSITE" id="PS50089"/>
    </source>
</evidence>
<name>A0ABN8MZT7_9CNID</name>
<dbReference type="PROSITE" id="PS50089">
    <property type="entry name" value="ZF_RING_2"/>
    <property type="match status" value="2"/>
</dbReference>
<dbReference type="InterPro" id="IPR047153">
    <property type="entry name" value="TRIM45/56/19-like"/>
</dbReference>
<feature type="domain" description="B box-type" evidence="10">
    <location>
        <begin position="732"/>
        <end position="780"/>
    </location>
</feature>
<evidence type="ECO:0000256" key="2">
    <source>
        <dbReference type="ARBA" id="ARBA00022723"/>
    </source>
</evidence>
<dbReference type="Pfam" id="PF00643">
    <property type="entry name" value="zf-B_box"/>
    <property type="match status" value="2"/>
</dbReference>
<evidence type="ECO:0000256" key="4">
    <source>
        <dbReference type="ARBA" id="ARBA00022771"/>
    </source>
</evidence>
<dbReference type="InterPro" id="IPR003649">
    <property type="entry name" value="Bbox_C"/>
</dbReference>
<evidence type="ECO:0000256" key="6">
    <source>
        <dbReference type="ARBA" id="ARBA00022833"/>
    </source>
</evidence>
<dbReference type="Gene3D" id="2.120.10.30">
    <property type="entry name" value="TolB, C-terminal domain"/>
    <property type="match status" value="3"/>
</dbReference>
<dbReference type="InterPro" id="IPR013783">
    <property type="entry name" value="Ig-like_fold"/>
</dbReference>
<dbReference type="Pfam" id="PF13445">
    <property type="entry name" value="zf-RING_UBOX"/>
    <property type="match status" value="2"/>
</dbReference>
<dbReference type="Gene3D" id="3.30.160.60">
    <property type="entry name" value="Classic Zinc Finger"/>
    <property type="match status" value="1"/>
</dbReference>
<dbReference type="Proteomes" id="UP001159405">
    <property type="component" value="Unassembled WGS sequence"/>
</dbReference>
<dbReference type="SUPFAM" id="SSF57845">
    <property type="entry name" value="B-box zinc-binding domain"/>
    <property type="match status" value="1"/>
</dbReference>
<evidence type="ECO:0000259" key="10">
    <source>
        <dbReference type="PROSITE" id="PS50119"/>
    </source>
</evidence>
<keyword evidence="5" id="KW-0833">Ubl conjugation pathway</keyword>
<dbReference type="InterPro" id="IPR017907">
    <property type="entry name" value="Znf_RING_CS"/>
</dbReference>
<keyword evidence="1" id="KW-0597">Phosphoprotein</keyword>
<dbReference type="InterPro" id="IPR027370">
    <property type="entry name" value="Znf-RING_euk"/>
</dbReference>
<dbReference type="CDD" id="cd19756">
    <property type="entry name" value="Bbox2"/>
    <property type="match status" value="1"/>
</dbReference>
<feature type="domain" description="B box-type" evidence="10">
    <location>
        <begin position="92"/>
        <end position="140"/>
    </location>
</feature>
<feature type="repeat" description="NHL" evidence="8">
    <location>
        <begin position="466"/>
        <end position="509"/>
    </location>
</feature>
<feature type="domain" description="B box-type" evidence="10">
    <location>
        <begin position="793"/>
        <end position="839"/>
    </location>
</feature>
<feature type="repeat" description="NHL" evidence="8">
    <location>
        <begin position="1146"/>
        <end position="1189"/>
    </location>
</feature>
<dbReference type="SMART" id="SM00336">
    <property type="entry name" value="BBOX"/>
    <property type="match status" value="3"/>
</dbReference>
<dbReference type="InterPro" id="IPR011042">
    <property type="entry name" value="6-blade_b-propeller_TolB-like"/>
</dbReference>
<keyword evidence="4 7" id="KW-0863">Zinc-finger</keyword>
<dbReference type="PROSITE" id="PS51125">
    <property type="entry name" value="NHL"/>
    <property type="match status" value="6"/>
</dbReference>
<keyword evidence="3" id="KW-0677">Repeat</keyword>
<feature type="repeat" description="NHL" evidence="8">
    <location>
        <begin position="1194"/>
        <end position="1237"/>
    </location>
</feature>
<evidence type="ECO:0000256" key="7">
    <source>
        <dbReference type="PROSITE-ProRule" id="PRU00024"/>
    </source>
</evidence>
<feature type="domain" description="RING-type" evidence="9">
    <location>
        <begin position="654"/>
        <end position="697"/>
    </location>
</feature>
<organism evidence="11 12">
    <name type="scientific">Porites lobata</name>
    <dbReference type="NCBI Taxonomy" id="104759"/>
    <lineage>
        <taxon>Eukaryota</taxon>
        <taxon>Metazoa</taxon>
        <taxon>Cnidaria</taxon>
        <taxon>Anthozoa</taxon>
        <taxon>Hexacorallia</taxon>
        <taxon>Scleractinia</taxon>
        <taxon>Fungiina</taxon>
        <taxon>Poritidae</taxon>
        <taxon>Porites</taxon>
    </lineage>
</organism>
<evidence type="ECO:0000256" key="3">
    <source>
        <dbReference type="ARBA" id="ARBA00022737"/>
    </source>
</evidence>
<feature type="repeat" description="NHL" evidence="8">
    <location>
        <begin position="514"/>
        <end position="557"/>
    </location>
</feature>
<protein>
    <recommendedName>
        <fullName evidence="13">E3 ubiquitin-protein ligase TRIM71</fullName>
    </recommendedName>
</protein>
<reference evidence="11 12" key="1">
    <citation type="submission" date="2022-05" db="EMBL/GenBank/DDBJ databases">
        <authorList>
            <consortium name="Genoscope - CEA"/>
            <person name="William W."/>
        </authorList>
    </citation>
    <scope>NUCLEOTIDE SEQUENCE [LARGE SCALE GENOMIC DNA]</scope>
</reference>
<dbReference type="Gene3D" id="3.30.40.10">
    <property type="entry name" value="Zinc/RING finger domain, C3HC4 (zinc finger)"/>
    <property type="match status" value="2"/>
</dbReference>
<keyword evidence="2" id="KW-0479">Metal-binding</keyword>
<proteinExistence type="predicted"/>
<dbReference type="PANTHER" id="PTHR25462:SF296">
    <property type="entry name" value="MEIOTIC P26, ISOFORM F"/>
    <property type="match status" value="1"/>
</dbReference>
<dbReference type="PROSITE" id="PS00518">
    <property type="entry name" value="ZF_RING_1"/>
    <property type="match status" value="2"/>
</dbReference>
<evidence type="ECO:0000256" key="5">
    <source>
        <dbReference type="ARBA" id="ARBA00022786"/>
    </source>
</evidence>
<dbReference type="InterPro" id="IPR001841">
    <property type="entry name" value="Znf_RING"/>
</dbReference>
<comment type="caution">
    <text evidence="11">The sequence shown here is derived from an EMBL/GenBank/DDBJ whole genome shotgun (WGS) entry which is preliminary data.</text>
</comment>
<dbReference type="SMART" id="SM00184">
    <property type="entry name" value="RING"/>
    <property type="match status" value="3"/>
</dbReference>
<accession>A0ABN8MZT7</accession>
<feature type="repeat" description="NHL" evidence="8">
    <location>
        <begin position="436"/>
        <end position="462"/>
    </location>
</feature>
<evidence type="ECO:0000256" key="8">
    <source>
        <dbReference type="PROSITE-ProRule" id="PRU00504"/>
    </source>
</evidence>
<dbReference type="SUPFAM" id="SSF101898">
    <property type="entry name" value="NHL repeat"/>
    <property type="match status" value="2"/>
</dbReference>
<dbReference type="SUPFAM" id="SSF57850">
    <property type="entry name" value="RING/U-box"/>
    <property type="match status" value="2"/>
</dbReference>
<feature type="domain" description="RING-type" evidence="9">
    <location>
        <begin position="14"/>
        <end position="57"/>
    </location>
</feature>
<evidence type="ECO:0000256" key="1">
    <source>
        <dbReference type="ARBA" id="ARBA00022553"/>
    </source>
</evidence>